<keyword evidence="2" id="KW-1185">Reference proteome</keyword>
<dbReference type="RefSeq" id="WP_369019290.1">
    <property type="nucleotide sequence ID" value="NZ_CP121689.1"/>
</dbReference>
<reference evidence="1 2" key="1">
    <citation type="submission" date="2023-03" db="EMBL/GenBank/DDBJ databases">
        <title>Novel Species.</title>
        <authorList>
            <person name="Ma S."/>
        </authorList>
    </citation>
    <scope>NUCLEOTIDE SEQUENCE [LARGE SCALE GENOMIC DNA]</scope>
    <source>
        <strain evidence="1 2">B11</strain>
    </source>
</reference>
<dbReference type="Proteomes" id="UP001461341">
    <property type="component" value="Chromosome"/>
</dbReference>
<proteinExistence type="predicted"/>
<accession>A0ABZ2YDQ6</accession>
<organism evidence="1 2">
    <name type="scientific">Thermatribacter velox</name>
    <dbReference type="NCBI Taxonomy" id="3039681"/>
    <lineage>
        <taxon>Bacteria</taxon>
        <taxon>Pseudomonadati</taxon>
        <taxon>Atribacterota</taxon>
        <taxon>Atribacteria</taxon>
        <taxon>Atribacterales</taxon>
        <taxon>Thermatribacteraceae</taxon>
        <taxon>Thermatribacter</taxon>
    </lineage>
</organism>
<sequence length="252" mass="29860">MFNKSDYTLVSPRNPFFIEERLSRYWRISEGERLEIVLQVGEKNEVKNLFATPSLLEVVSQEEGVEVRPSQEQREVLEYLKKGFFDTFLKEDTFILEEEKNRNIFYHFKRFRPGGFYGVLHRLFPIVFIMHGIPGFQPMTWDMLVGDPYFEEKNLEELKKHYARLQWGIDEAFSEVKLKVVENLALAALNRLVAENPEDGFVKAYHLCSRLGLGFLRDFYWPATQATEQSEWVRFMKPPMPLFPWRKDGDKS</sequence>
<name>A0ABZ2YDQ6_9BACT</name>
<gene>
    <name evidence="1" type="ORF">QBE54_05265</name>
</gene>
<evidence type="ECO:0000313" key="2">
    <source>
        <dbReference type="Proteomes" id="UP001461341"/>
    </source>
</evidence>
<evidence type="ECO:0000313" key="1">
    <source>
        <dbReference type="EMBL" id="WZL77124.1"/>
    </source>
</evidence>
<dbReference type="EMBL" id="CP121689">
    <property type="protein sequence ID" value="WZL77124.1"/>
    <property type="molecule type" value="Genomic_DNA"/>
</dbReference>
<protein>
    <submittedName>
        <fullName evidence="1">Uncharacterized protein</fullName>
    </submittedName>
</protein>